<sequence length="167" mass="18615">MAKKPNSASVTKKPCGCGYLQQAADEPGNPIRFDESAGEFQFIYREPDQDADSMLILYHCPFCGGAAPPSKRRLLFEVIPREEEQRLNTLLEPIRTIEDAISLLGVPDSDGHSTSRKPETDGAPPATSFQRELTYRGLSDVADVWISEGRDGHAYWQLHGKPKRREA</sequence>
<accession>A0A5C5YSH5</accession>
<gene>
    <name evidence="2" type="ORF">Pla123a_16660</name>
</gene>
<dbReference type="Proteomes" id="UP000318478">
    <property type="component" value="Unassembled WGS sequence"/>
</dbReference>
<dbReference type="AlphaFoldDB" id="A0A5C5YSH5"/>
<dbReference type="OrthoDB" id="281971at2"/>
<protein>
    <submittedName>
        <fullName evidence="2">Uncharacterized protein</fullName>
    </submittedName>
</protein>
<proteinExistence type="predicted"/>
<dbReference type="EMBL" id="SJPO01000003">
    <property type="protein sequence ID" value="TWT77868.1"/>
    <property type="molecule type" value="Genomic_DNA"/>
</dbReference>
<feature type="compositionally biased region" description="Basic and acidic residues" evidence="1">
    <location>
        <begin position="109"/>
        <end position="120"/>
    </location>
</feature>
<name>A0A5C5YSH5_9BACT</name>
<reference evidence="2 3" key="1">
    <citation type="submission" date="2019-02" db="EMBL/GenBank/DDBJ databases">
        <title>Deep-cultivation of Planctomycetes and their phenomic and genomic characterization uncovers novel biology.</title>
        <authorList>
            <person name="Wiegand S."/>
            <person name="Jogler M."/>
            <person name="Boedeker C."/>
            <person name="Pinto D."/>
            <person name="Vollmers J."/>
            <person name="Rivas-Marin E."/>
            <person name="Kohn T."/>
            <person name="Peeters S.H."/>
            <person name="Heuer A."/>
            <person name="Rast P."/>
            <person name="Oberbeckmann S."/>
            <person name="Bunk B."/>
            <person name="Jeske O."/>
            <person name="Meyerdierks A."/>
            <person name="Storesund J.E."/>
            <person name="Kallscheuer N."/>
            <person name="Luecker S."/>
            <person name="Lage O.M."/>
            <person name="Pohl T."/>
            <person name="Merkel B.J."/>
            <person name="Hornburger P."/>
            <person name="Mueller R.-W."/>
            <person name="Bruemmer F."/>
            <person name="Labrenz M."/>
            <person name="Spormann A.M."/>
            <person name="Op Den Camp H."/>
            <person name="Overmann J."/>
            <person name="Amann R."/>
            <person name="Jetten M.S.M."/>
            <person name="Mascher T."/>
            <person name="Medema M.H."/>
            <person name="Devos D.P."/>
            <person name="Kaster A.-K."/>
            <person name="Ovreas L."/>
            <person name="Rohde M."/>
            <person name="Galperin M.Y."/>
            <person name="Jogler C."/>
        </authorList>
    </citation>
    <scope>NUCLEOTIDE SEQUENCE [LARGE SCALE GENOMIC DNA]</scope>
    <source>
        <strain evidence="2 3">Pla123a</strain>
    </source>
</reference>
<keyword evidence="3" id="KW-1185">Reference proteome</keyword>
<dbReference type="RefSeq" id="WP_146585758.1">
    <property type="nucleotide sequence ID" value="NZ_SJPO01000003.1"/>
</dbReference>
<organism evidence="2 3">
    <name type="scientific">Posidoniimonas polymericola</name>
    <dbReference type="NCBI Taxonomy" id="2528002"/>
    <lineage>
        <taxon>Bacteria</taxon>
        <taxon>Pseudomonadati</taxon>
        <taxon>Planctomycetota</taxon>
        <taxon>Planctomycetia</taxon>
        <taxon>Pirellulales</taxon>
        <taxon>Lacipirellulaceae</taxon>
        <taxon>Posidoniimonas</taxon>
    </lineage>
</organism>
<feature type="region of interest" description="Disordered" evidence="1">
    <location>
        <begin position="105"/>
        <end position="131"/>
    </location>
</feature>
<comment type="caution">
    <text evidence="2">The sequence shown here is derived from an EMBL/GenBank/DDBJ whole genome shotgun (WGS) entry which is preliminary data.</text>
</comment>
<evidence type="ECO:0000313" key="3">
    <source>
        <dbReference type="Proteomes" id="UP000318478"/>
    </source>
</evidence>
<evidence type="ECO:0000313" key="2">
    <source>
        <dbReference type="EMBL" id="TWT77868.1"/>
    </source>
</evidence>
<evidence type="ECO:0000256" key="1">
    <source>
        <dbReference type="SAM" id="MobiDB-lite"/>
    </source>
</evidence>